<dbReference type="Gene3D" id="3.40.50.720">
    <property type="entry name" value="NAD(P)-binding Rossmann-like Domain"/>
    <property type="match status" value="1"/>
</dbReference>
<sequence>MPSETRLRLRAELWWLLPSQKHFHASGMRGVETVEVIKLTWIALPHLEKTKGNIVNISSVGSLKTFPTAMYYVTAKAALDHFTKNIASVVGPKGVRVNSLNPGAIETNFITRHGVSAEKQKEIFDSSIIPNTPLRRVGVPEDMANILLFLASDQASFMTGSIVVADGGRLVYTPGTFELK</sequence>
<dbReference type="Pfam" id="PF13561">
    <property type="entry name" value="adh_short_C2"/>
    <property type="match status" value="1"/>
</dbReference>
<reference evidence="3" key="1">
    <citation type="submission" date="2022-11" db="UniProtKB">
        <authorList>
            <consortium name="WormBaseParasite"/>
        </authorList>
    </citation>
    <scope>IDENTIFICATION</scope>
</reference>
<evidence type="ECO:0000313" key="3">
    <source>
        <dbReference type="WBParaSite" id="ACRNAN_scaffold19147.g7742.t1"/>
    </source>
</evidence>
<dbReference type="PANTHER" id="PTHR43975">
    <property type="entry name" value="ZGC:101858"/>
    <property type="match status" value="1"/>
</dbReference>
<dbReference type="InterPro" id="IPR002347">
    <property type="entry name" value="SDR_fam"/>
</dbReference>
<dbReference type="PANTHER" id="PTHR43975:SF2">
    <property type="entry name" value="EG:BACR7A4.14 PROTEIN-RELATED"/>
    <property type="match status" value="1"/>
</dbReference>
<evidence type="ECO:0000313" key="2">
    <source>
        <dbReference type="Proteomes" id="UP000887540"/>
    </source>
</evidence>
<dbReference type="AlphaFoldDB" id="A0A914D556"/>
<proteinExistence type="predicted"/>
<accession>A0A914D556</accession>
<dbReference type="SUPFAM" id="SSF51735">
    <property type="entry name" value="NAD(P)-binding Rossmann-fold domains"/>
    <property type="match status" value="1"/>
</dbReference>
<dbReference type="PRINTS" id="PR00081">
    <property type="entry name" value="GDHRDH"/>
</dbReference>
<dbReference type="Proteomes" id="UP000887540">
    <property type="component" value="Unplaced"/>
</dbReference>
<keyword evidence="2" id="KW-1185">Reference proteome</keyword>
<evidence type="ECO:0000256" key="1">
    <source>
        <dbReference type="ARBA" id="ARBA00023002"/>
    </source>
</evidence>
<organism evidence="2 3">
    <name type="scientific">Acrobeloides nanus</name>
    <dbReference type="NCBI Taxonomy" id="290746"/>
    <lineage>
        <taxon>Eukaryota</taxon>
        <taxon>Metazoa</taxon>
        <taxon>Ecdysozoa</taxon>
        <taxon>Nematoda</taxon>
        <taxon>Chromadorea</taxon>
        <taxon>Rhabditida</taxon>
        <taxon>Tylenchina</taxon>
        <taxon>Cephalobomorpha</taxon>
        <taxon>Cephaloboidea</taxon>
        <taxon>Cephalobidae</taxon>
        <taxon>Acrobeloides</taxon>
    </lineage>
</organism>
<dbReference type="InterPro" id="IPR036291">
    <property type="entry name" value="NAD(P)-bd_dom_sf"/>
</dbReference>
<keyword evidence="1" id="KW-0560">Oxidoreductase</keyword>
<dbReference type="GO" id="GO:0016491">
    <property type="term" value="F:oxidoreductase activity"/>
    <property type="evidence" value="ECO:0007669"/>
    <property type="project" value="UniProtKB-KW"/>
</dbReference>
<name>A0A914D556_9BILA</name>
<protein>
    <submittedName>
        <fullName evidence="3">Uncharacterized protein</fullName>
    </submittedName>
</protein>
<dbReference type="PROSITE" id="PS00061">
    <property type="entry name" value="ADH_SHORT"/>
    <property type="match status" value="1"/>
</dbReference>
<dbReference type="InterPro" id="IPR020904">
    <property type="entry name" value="Sc_DH/Rdtase_CS"/>
</dbReference>
<dbReference type="WBParaSite" id="ACRNAN_scaffold19147.g7742.t1">
    <property type="protein sequence ID" value="ACRNAN_scaffold19147.g7742.t1"/>
    <property type="gene ID" value="ACRNAN_scaffold19147.g7742"/>
</dbReference>